<evidence type="ECO:0000313" key="1">
    <source>
        <dbReference type="EMBL" id="SVB62834.1"/>
    </source>
</evidence>
<dbReference type="SUPFAM" id="SSF63829">
    <property type="entry name" value="Calcium-dependent phosphotriesterase"/>
    <property type="match status" value="1"/>
</dbReference>
<name>A0A382FKF0_9ZZZZ</name>
<protein>
    <recommendedName>
        <fullName evidence="2">SMP-30/Gluconolactonase/LRE-like region domain-containing protein</fullName>
    </recommendedName>
</protein>
<organism evidence="1">
    <name type="scientific">marine metagenome</name>
    <dbReference type="NCBI Taxonomy" id="408172"/>
    <lineage>
        <taxon>unclassified sequences</taxon>
        <taxon>metagenomes</taxon>
        <taxon>ecological metagenomes</taxon>
    </lineage>
</organism>
<reference evidence="1" key="1">
    <citation type="submission" date="2018-05" db="EMBL/GenBank/DDBJ databases">
        <authorList>
            <person name="Lanie J.A."/>
            <person name="Ng W.-L."/>
            <person name="Kazmierczak K.M."/>
            <person name="Andrzejewski T.M."/>
            <person name="Davidsen T.M."/>
            <person name="Wayne K.J."/>
            <person name="Tettelin H."/>
            <person name="Glass J.I."/>
            <person name="Rusch D."/>
            <person name="Podicherti R."/>
            <person name="Tsui H.-C.T."/>
            <person name="Winkler M.E."/>
        </authorList>
    </citation>
    <scope>NUCLEOTIDE SEQUENCE</scope>
</reference>
<dbReference type="EMBL" id="UINC01050176">
    <property type="protein sequence ID" value="SVB62834.1"/>
    <property type="molecule type" value="Genomic_DNA"/>
</dbReference>
<proteinExistence type="predicted"/>
<sequence>MIRQLIKITILPLLIGSLFADDWVMESVFLDRMMARSDGHGIHGCEVAPDGNIWVAAYGHTLHASSDDTLIDGTDTTLVRPIWVLDGNGDHVSFSPIRFFTNADSSPDTLDNSARGLSLDQNGNLLYSYYDELLRFNYLTGEVMNRYKPTYDDVGGTAALTEATADDNGNIYVSWVGGGARPVVKISSDMTSQSTVYANGVSANRSTTVNPAGTMLFMGSTWGSGGITALVSNALGTAFELGSYYGEVEHTWDLYDITYDTTIAGTDTTIAADTVTTSTTGNVNIWAETLDWNLGVLWAGETDPGWYSSFVEGITSPHPYAGEWVGFSTNGGAIVDNFGVGQSVAATDDASALAATGVTCNPRAMGKSADGMTLYVADFSTNVIQKWTNAAPVTLTIDDDYQN</sequence>
<feature type="non-terminal residue" evidence="1">
    <location>
        <position position="403"/>
    </location>
</feature>
<accession>A0A382FKF0</accession>
<evidence type="ECO:0008006" key="2">
    <source>
        <dbReference type="Google" id="ProtNLM"/>
    </source>
</evidence>
<dbReference type="AlphaFoldDB" id="A0A382FKF0"/>
<gene>
    <name evidence="1" type="ORF">METZ01_LOCUS215688</name>
</gene>